<evidence type="ECO:0000313" key="3">
    <source>
        <dbReference type="EMBL" id="QTH65015.1"/>
    </source>
</evidence>
<keyword evidence="1" id="KW-0677">Repeat</keyword>
<dbReference type="Gene3D" id="2.180.10.10">
    <property type="entry name" value="RHS repeat-associated core"/>
    <property type="match status" value="1"/>
</dbReference>
<organism evidence="3 4">
    <name type="scientific">Psychrosphaera ytuae</name>
    <dbReference type="NCBI Taxonomy" id="2820710"/>
    <lineage>
        <taxon>Bacteria</taxon>
        <taxon>Pseudomonadati</taxon>
        <taxon>Pseudomonadota</taxon>
        <taxon>Gammaproteobacteria</taxon>
        <taxon>Alteromonadales</taxon>
        <taxon>Pseudoalteromonadaceae</taxon>
        <taxon>Psychrosphaera</taxon>
    </lineage>
</organism>
<proteinExistence type="predicted"/>
<dbReference type="KEGG" id="psym:J1N51_06110"/>
<gene>
    <name evidence="3" type="ORF">J1N51_06110</name>
</gene>
<evidence type="ECO:0000259" key="2">
    <source>
        <dbReference type="Pfam" id="PF25023"/>
    </source>
</evidence>
<dbReference type="EMBL" id="CP072110">
    <property type="protein sequence ID" value="QTH65015.1"/>
    <property type="molecule type" value="Genomic_DNA"/>
</dbReference>
<evidence type="ECO:0000313" key="4">
    <source>
        <dbReference type="Proteomes" id="UP000682739"/>
    </source>
</evidence>
<dbReference type="Proteomes" id="UP000682739">
    <property type="component" value="Chromosome"/>
</dbReference>
<dbReference type="InterPro" id="IPR056823">
    <property type="entry name" value="TEN-like_YD-shell"/>
</dbReference>
<accession>A0A975DD82</accession>
<name>A0A975DD82_9GAMM</name>
<dbReference type="PANTHER" id="PTHR32305">
    <property type="match status" value="1"/>
</dbReference>
<dbReference type="InterPro" id="IPR022385">
    <property type="entry name" value="Rhs_assc_core"/>
</dbReference>
<protein>
    <submittedName>
        <fullName evidence="3">RHS repeat-associated core domain-containing protein</fullName>
    </submittedName>
</protein>
<reference evidence="3" key="1">
    <citation type="submission" date="2021-03" db="EMBL/GenBank/DDBJ databases">
        <title>Description of Psychrosphaera ytuae sp. nov. isolated from deep sea sediment of South China Sea.</title>
        <authorList>
            <person name="Zhang J."/>
            <person name="Xu X.-D."/>
        </authorList>
    </citation>
    <scope>NUCLEOTIDE SEQUENCE</scope>
    <source>
        <strain evidence="3">MTZ26</strain>
    </source>
</reference>
<dbReference type="NCBIfam" id="TIGR03696">
    <property type="entry name" value="Rhs_assc_core"/>
    <property type="match status" value="1"/>
</dbReference>
<dbReference type="InterPro" id="IPR050708">
    <property type="entry name" value="T6SS_VgrG/RHS"/>
</dbReference>
<dbReference type="AlphaFoldDB" id="A0A975DD82"/>
<keyword evidence="4" id="KW-1185">Reference proteome</keyword>
<feature type="domain" description="Teneurin-like YD-shell" evidence="2">
    <location>
        <begin position="15"/>
        <end position="102"/>
    </location>
</feature>
<dbReference type="Pfam" id="PF25023">
    <property type="entry name" value="TEN_YD-shell"/>
    <property type="match status" value="1"/>
</dbReference>
<dbReference type="PANTHER" id="PTHR32305:SF15">
    <property type="entry name" value="PROTEIN RHSA-RELATED"/>
    <property type="match status" value="1"/>
</dbReference>
<dbReference type="RefSeq" id="WP_208833050.1">
    <property type="nucleotide sequence ID" value="NZ_CP072110.1"/>
</dbReference>
<evidence type="ECO:0000256" key="1">
    <source>
        <dbReference type="ARBA" id="ARBA00022737"/>
    </source>
</evidence>
<sequence length="277" mass="28096">MNYLLFQIVKNLQLADEKSSIVLETDINGQAVTRHDYSAYGEPMNDSPSRFRYTGQALIPGTELYYNKARIYHPKLGRFLQTDPVGYEDQMNLYAYVGNDPVNMVDPTGKWGVAGAIWGAVSGGVGGAITGYKQGGWSGALKGGAVGAGTGAVVGFVAPTAAGAFATNATASILGQMGGNVANGGNATDNVSVVSAVGAGVGGAIANSAKAVGAVAPNIYKEVVGKAVTANTSPSKAIGSGIVAVSEGVGAAVGETAGQKWSDLKDQMVEEIKEGSN</sequence>